<evidence type="ECO:0000313" key="2">
    <source>
        <dbReference type="Proteomes" id="UP000829398"/>
    </source>
</evidence>
<proteinExistence type="predicted"/>
<gene>
    <name evidence="1" type="ORF">KPL71_009479</name>
</gene>
<reference evidence="2" key="1">
    <citation type="journal article" date="2023" name="Hortic. Res.">
        <title>A chromosome-level phased genome enabling allele-level studies in sweet orange: a case study on citrus Huanglongbing tolerance.</title>
        <authorList>
            <person name="Wu B."/>
            <person name="Yu Q."/>
            <person name="Deng Z."/>
            <person name="Duan Y."/>
            <person name="Luo F."/>
            <person name="Gmitter F. Jr."/>
        </authorList>
    </citation>
    <scope>NUCLEOTIDE SEQUENCE [LARGE SCALE GENOMIC DNA]</scope>
    <source>
        <strain evidence="2">cv. Valencia</strain>
    </source>
</reference>
<accession>A0ACB8ME54</accession>
<dbReference type="Proteomes" id="UP000829398">
    <property type="component" value="Chromosome 3"/>
</dbReference>
<comment type="caution">
    <text evidence="1">The sequence shown here is derived from an EMBL/GenBank/DDBJ whole genome shotgun (WGS) entry which is preliminary data.</text>
</comment>
<keyword evidence="2" id="KW-1185">Reference proteome</keyword>
<evidence type="ECO:0000313" key="1">
    <source>
        <dbReference type="EMBL" id="KAH9783881.1"/>
    </source>
</evidence>
<protein>
    <submittedName>
        <fullName evidence="1">Protein cmss1</fullName>
    </submittedName>
</protein>
<sequence length="220" mass="24043">MGSLDAEKLSKKKASLKAKPKSVAPKAAAIPTKYKKKKGQKNTTRKAKNENGNDEVQAPSASASASEQLSFFLNEFQSANGIQLSSLELESIKESSILELSRSLDQDSKSLGMHMKAAFGSLWKEVLTEGQLLEGKIDPGSPAVLIISSSALRSIELLKGLRSLTKECHAVKLFSKHMKVEEQPSCCLGINDFRHRRPSGRFLLLLQSLFIPSFCPCLPI</sequence>
<dbReference type="EMBL" id="CM039172">
    <property type="protein sequence ID" value="KAH9783881.1"/>
    <property type="molecule type" value="Genomic_DNA"/>
</dbReference>
<organism evidence="1 2">
    <name type="scientific">Citrus sinensis</name>
    <name type="common">Sweet orange</name>
    <name type="synonym">Citrus aurantium var. sinensis</name>
    <dbReference type="NCBI Taxonomy" id="2711"/>
    <lineage>
        <taxon>Eukaryota</taxon>
        <taxon>Viridiplantae</taxon>
        <taxon>Streptophyta</taxon>
        <taxon>Embryophyta</taxon>
        <taxon>Tracheophyta</taxon>
        <taxon>Spermatophyta</taxon>
        <taxon>Magnoliopsida</taxon>
        <taxon>eudicotyledons</taxon>
        <taxon>Gunneridae</taxon>
        <taxon>Pentapetalae</taxon>
        <taxon>rosids</taxon>
        <taxon>malvids</taxon>
        <taxon>Sapindales</taxon>
        <taxon>Rutaceae</taxon>
        <taxon>Aurantioideae</taxon>
        <taxon>Citrus</taxon>
    </lineage>
</organism>
<name>A0ACB8ME54_CITSI</name>